<dbReference type="GO" id="GO:0016020">
    <property type="term" value="C:membrane"/>
    <property type="evidence" value="ECO:0007669"/>
    <property type="project" value="TreeGrafter"/>
</dbReference>
<dbReference type="PROSITE" id="PS51677">
    <property type="entry name" value="NODB"/>
    <property type="match status" value="1"/>
</dbReference>
<gene>
    <name evidence="5" type="ORF">MJA45_13440</name>
</gene>
<evidence type="ECO:0000256" key="2">
    <source>
        <dbReference type="ARBA" id="ARBA00022801"/>
    </source>
</evidence>
<dbReference type="Pfam" id="PF01522">
    <property type="entry name" value="Polysacc_deac_1"/>
    <property type="match status" value="1"/>
</dbReference>
<evidence type="ECO:0000313" key="6">
    <source>
        <dbReference type="Proteomes" id="UP001305702"/>
    </source>
</evidence>
<reference evidence="5 6" key="1">
    <citation type="submission" date="2022-02" db="EMBL/GenBank/DDBJ databases">
        <title>Paenibacillus sp. MBLB1776 Whole Genome Shotgun Sequencing.</title>
        <authorList>
            <person name="Hwang C.Y."/>
            <person name="Cho E.-S."/>
            <person name="Seo M.-J."/>
        </authorList>
    </citation>
    <scope>NUCLEOTIDE SEQUENCE [LARGE SCALE GENOMIC DNA]</scope>
    <source>
        <strain evidence="5 6">MBLB1776</strain>
    </source>
</reference>
<feature type="signal peptide" evidence="3">
    <location>
        <begin position="1"/>
        <end position="20"/>
    </location>
</feature>
<dbReference type="InterPro" id="IPR011330">
    <property type="entry name" value="Glyco_hydro/deAcase_b/a-brl"/>
</dbReference>
<dbReference type="InterPro" id="IPR002509">
    <property type="entry name" value="NODB_dom"/>
</dbReference>
<evidence type="ECO:0000256" key="1">
    <source>
        <dbReference type="ARBA" id="ARBA00022723"/>
    </source>
</evidence>
<keyword evidence="6" id="KW-1185">Reference proteome</keyword>
<dbReference type="PROSITE" id="PS51257">
    <property type="entry name" value="PROKAR_LIPOPROTEIN"/>
    <property type="match status" value="1"/>
</dbReference>
<dbReference type="EC" id="3.-.-.-" evidence="5"/>
<dbReference type="RefSeq" id="WP_315607756.1">
    <property type="nucleotide sequence ID" value="NZ_CP130318.1"/>
</dbReference>
<dbReference type="GO" id="GO:0016810">
    <property type="term" value="F:hydrolase activity, acting on carbon-nitrogen (but not peptide) bonds"/>
    <property type="evidence" value="ECO:0007669"/>
    <property type="project" value="InterPro"/>
</dbReference>
<dbReference type="Gene3D" id="3.20.20.370">
    <property type="entry name" value="Glycoside hydrolase/deacetylase"/>
    <property type="match status" value="1"/>
</dbReference>
<dbReference type="CDD" id="cd10917">
    <property type="entry name" value="CE4_NodB_like_6s_7s"/>
    <property type="match status" value="1"/>
</dbReference>
<dbReference type="PANTHER" id="PTHR10587">
    <property type="entry name" value="GLYCOSYL TRANSFERASE-RELATED"/>
    <property type="match status" value="1"/>
</dbReference>
<dbReference type="InterPro" id="IPR050248">
    <property type="entry name" value="Polysacc_deacetylase_ArnD"/>
</dbReference>
<evidence type="ECO:0000259" key="4">
    <source>
        <dbReference type="PROSITE" id="PS51677"/>
    </source>
</evidence>
<proteinExistence type="predicted"/>
<dbReference type="KEGG" id="paun:MJA45_13440"/>
<dbReference type="GO" id="GO:0005975">
    <property type="term" value="P:carbohydrate metabolic process"/>
    <property type="evidence" value="ECO:0007669"/>
    <property type="project" value="InterPro"/>
</dbReference>
<dbReference type="EMBL" id="CP130318">
    <property type="protein sequence ID" value="WNQ13975.1"/>
    <property type="molecule type" value="Genomic_DNA"/>
</dbReference>
<dbReference type="PANTHER" id="PTHR10587:SF133">
    <property type="entry name" value="CHITIN DEACETYLASE 1-RELATED"/>
    <property type="match status" value="1"/>
</dbReference>
<organism evidence="5 6">
    <name type="scientific">Paenibacillus aurantius</name>
    <dbReference type="NCBI Taxonomy" id="2918900"/>
    <lineage>
        <taxon>Bacteria</taxon>
        <taxon>Bacillati</taxon>
        <taxon>Bacillota</taxon>
        <taxon>Bacilli</taxon>
        <taxon>Bacillales</taxon>
        <taxon>Paenibacillaceae</taxon>
        <taxon>Paenibacillus</taxon>
    </lineage>
</organism>
<sequence length="280" mass="30974">MKLRCIALCVVGLCISSGCSQNNLQRAQQSTPQSLSEQTKIRVESLTPNLAGGLEQNIRKPHPMTLADLRNKYRSTFLLNGPGTKREVALTFDDAPDANFTPQILDVLKRKGVKATFFVVGNRVLAHPDIVKRMVQEGHTIGNHSYNHANLPKLTDAEFRDQITKTDELIRQYTGFTPNIVRPPYGNIAEEQIQWLASQHKKIVNWNVDSLDWKGLSAKQVETNVLAHVHPGSIVLEHAAGGTGEDLSGTVLALPKIIDELRNDGVKLVTIPELLDIPTK</sequence>
<name>A0AA96RG09_9BACL</name>
<keyword evidence="1" id="KW-0479">Metal-binding</keyword>
<keyword evidence="3" id="KW-0732">Signal</keyword>
<dbReference type="SUPFAM" id="SSF88713">
    <property type="entry name" value="Glycoside hydrolase/deacetylase"/>
    <property type="match status" value="1"/>
</dbReference>
<evidence type="ECO:0000256" key="3">
    <source>
        <dbReference type="SAM" id="SignalP"/>
    </source>
</evidence>
<evidence type="ECO:0000313" key="5">
    <source>
        <dbReference type="EMBL" id="WNQ13975.1"/>
    </source>
</evidence>
<dbReference type="GO" id="GO:0046872">
    <property type="term" value="F:metal ion binding"/>
    <property type="evidence" value="ECO:0007669"/>
    <property type="project" value="UniProtKB-KW"/>
</dbReference>
<dbReference type="AlphaFoldDB" id="A0AA96RG09"/>
<protein>
    <submittedName>
        <fullName evidence="5">Polysaccharide deacetylase family protein</fullName>
        <ecNumber evidence="5">3.-.-.-</ecNumber>
    </submittedName>
</protein>
<dbReference type="Proteomes" id="UP001305702">
    <property type="component" value="Chromosome"/>
</dbReference>
<accession>A0AA96RG09</accession>
<keyword evidence="2 5" id="KW-0378">Hydrolase</keyword>
<feature type="domain" description="NodB homology" evidence="4">
    <location>
        <begin position="86"/>
        <end position="269"/>
    </location>
</feature>
<feature type="chain" id="PRO_5041669831" evidence="3">
    <location>
        <begin position="21"/>
        <end position="280"/>
    </location>
</feature>